<keyword evidence="1" id="KW-0175">Coiled coil</keyword>
<sequence length="747" mass="85790">MWVGLIVAREQEVAIYSMTSLLVFLHDIITSDFDDLKIYRHQVIPVLVNPSVEATCRQLETLEFINSSIRDNKSGELNSVPLYTFEDFPLLNREESKNQKESSQNSNISTKSKTEKTSKVTFGLIMEKTPGNPSSAQLDKGHDQLENAARVPVRPSWSEVSAPKTVVTPSQAAPAPDQRPASPPKPEDAKTHPILKLLQSKTAVEGGSADKNTSATVLVSELEFHAALSSKEGKISALEQRNATLSENMNILVAQLQQMELVHQHANETVRRLEFELADERNKVQGAAIFLQQLAREGASVHKHENDQEKKALRDEVMKLTQIIEKLQTEHETEVAVLYDERIKTNKDRRDAIRRADQLKVSLISEKNKTAETEICLAKQMEETSKLQAALVKMEKDLEEQRQQWEQEKVRLLTSNQETSEVEKLKYRLESQMVEHEDEVAVLYNELIKRNKDRRDAIRKANQLKENLVEEKNRTKEAEDSLVQQKEEAYNLQVALVQMEKALEEQRQQWEQEKSHLLRTNQQERDEVEQLKQQLELQKAEAEQEIAALHLEQQNKNQYHQDAARKVMELEITLVAEKTRTKEAEICLAEQVQETWKIKAALVKMEQDMENQKLLWAQEKSSLLEEQQKTVRNVEAAMKEALEGLHNERKQWETEKSCLLETIATTKESLKEMEVERKTSTESLTEKLKNLQQEMDTLQEKKLKKKSSRKSIFSVFKSSKKDPPQSETTTAKPPETLQPNQTDKNTS</sequence>
<accession>A0ABV0Q931</accession>
<evidence type="ECO:0000313" key="4">
    <source>
        <dbReference type="Proteomes" id="UP001434883"/>
    </source>
</evidence>
<feature type="region of interest" description="Disordered" evidence="2">
    <location>
        <begin position="699"/>
        <end position="747"/>
    </location>
</feature>
<reference evidence="3 4" key="1">
    <citation type="submission" date="2021-06" db="EMBL/GenBank/DDBJ databases">
        <authorList>
            <person name="Palmer J.M."/>
        </authorList>
    </citation>
    <scope>NUCLEOTIDE SEQUENCE [LARGE SCALE GENOMIC DNA]</scope>
    <source>
        <strain evidence="3 4">XC_2019</strain>
        <tissue evidence="3">Muscle</tissue>
    </source>
</reference>
<protein>
    <submittedName>
        <fullName evidence="3">Uncharacterized protein</fullName>
    </submittedName>
</protein>
<feature type="coiled-coil region" evidence="1">
    <location>
        <begin position="228"/>
        <end position="283"/>
    </location>
</feature>
<keyword evidence="4" id="KW-1185">Reference proteome</keyword>
<feature type="region of interest" description="Disordered" evidence="2">
    <location>
        <begin position="94"/>
        <end position="115"/>
    </location>
</feature>
<feature type="region of interest" description="Disordered" evidence="2">
    <location>
        <begin position="149"/>
        <end position="190"/>
    </location>
</feature>
<dbReference type="EMBL" id="JAHRIN010002174">
    <property type="protein sequence ID" value="MEQ2192299.1"/>
    <property type="molecule type" value="Genomic_DNA"/>
</dbReference>
<evidence type="ECO:0000256" key="2">
    <source>
        <dbReference type="SAM" id="MobiDB-lite"/>
    </source>
</evidence>
<proteinExistence type="predicted"/>
<feature type="coiled-coil region" evidence="1">
    <location>
        <begin position="451"/>
        <end position="557"/>
    </location>
</feature>
<feature type="compositionally biased region" description="Low complexity" evidence="2">
    <location>
        <begin position="101"/>
        <end position="111"/>
    </location>
</feature>
<evidence type="ECO:0000256" key="1">
    <source>
        <dbReference type="SAM" id="Coils"/>
    </source>
</evidence>
<feature type="compositionally biased region" description="Polar residues" evidence="2">
    <location>
        <begin position="725"/>
        <end position="747"/>
    </location>
</feature>
<feature type="coiled-coil region" evidence="1">
    <location>
        <begin position="377"/>
        <end position="415"/>
    </location>
</feature>
<comment type="caution">
    <text evidence="3">The sequence shown here is derived from an EMBL/GenBank/DDBJ whole genome shotgun (WGS) entry which is preliminary data.</text>
</comment>
<dbReference type="Proteomes" id="UP001434883">
    <property type="component" value="Unassembled WGS sequence"/>
</dbReference>
<evidence type="ECO:0000313" key="3">
    <source>
        <dbReference type="EMBL" id="MEQ2192299.1"/>
    </source>
</evidence>
<organism evidence="3 4">
    <name type="scientific">Xenoophorus captivus</name>
    <dbReference type="NCBI Taxonomy" id="1517983"/>
    <lineage>
        <taxon>Eukaryota</taxon>
        <taxon>Metazoa</taxon>
        <taxon>Chordata</taxon>
        <taxon>Craniata</taxon>
        <taxon>Vertebrata</taxon>
        <taxon>Euteleostomi</taxon>
        <taxon>Actinopterygii</taxon>
        <taxon>Neopterygii</taxon>
        <taxon>Teleostei</taxon>
        <taxon>Neoteleostei</taxon>
        <taxon>Acanthomorphata</taxon>
        <taxon>Ovalentaria</taxon>
        <taxon>Atherinomorphae</taxon>
        <taxon>Cyprinodontiformes</taxon>
        <taxon>Goodeidae</taxon>
        <taxon>Xenoophorus</taxon>
    </lineage>
</organism>
<gene>
    <name evidence="3" type="ORF">XENOCAPTIV_009736</name>
</gene>
<name>A0ABV0Q931_9TELE</name>